<protein>
    <submittedName>
        <fullName evidence="5">Perlucin-like protein</fullName>
    </submittedName>
</protein>
<dbReference type="Pfam" id="PF00059">
    <property type="entry name" value="Lectin_C"/>
    <property type="match status" value="1"/>
</dbReference>
<dbReference type="SMART" id="SM00034">
    <property type="entry name" value="CLECT"/>
    <property type="match status" value="1"/>
</dbReference>
<dbReference type="Gene3D" id="3.10.100.10">
    <property type="entry name" value="Mannose-Binding Protein A, subunit A"/>
    <property type="match status" value="1"/>
</dbReference>
<dbReference type="InterPro" id="IPR001304">
    <property type="entry name" value="C-type_lectin-like"/>
</dbReference>
<feature type="domain" description="C-type lectin" evidence="3">
    <location>
        <begin position="36"/>
        <end position="144"/>
    </location>
</feature>
<reference evidence="5" key="1">
    <citation type="submission" date="2025-08" db="UniProtKB">
        <authorList>
            <consortium name="RefSeq"/>
        </authorList>
    </citation>
    <scope>IDENTIFICATION</scope>
    <source>
        <tissue evidence="5">Whole sample</tissue>
    </source>
</reference>
<dbReference type="CDD" id="cd00037">
    <property type="entry name" value="CLECT"/>
    <property type="match status" value="1"/>
</dbReference>
<evidence type="ECO:0000313" key="5">
    <source>
        <dbReference type="RefSeq" id="XP_022328732.1"/>
    </source>
</evidence>
<evidence type="ECO:0000256" key="2">
    <source>
        <dbReference type="SAM" id="SignalP"/>
    </source>
</evidence>
<dbReference type="PROSITE" id="PS00615">
    <property type="entry name" value="C_TYPE_LECTIN_1"/>
    <property type="match status" value="1"/>
</dbReference>
<keyword evidence="4" id="KW-1185">Reference proteome</keyword>
<dbReference type="RefSeq" id="XP_022328732.1">
    <property type="nucleotide sequence ID" value="XM_022473024.1"/>
</dbReference>
<feature type="signal peptide" evidence="2">
    <location>
        <begin position="1"/>
        <end position="28"/>
    </location>
</feature>
<accession>A0A8B8DKN3</accession>
<dbReference type="Proteomes" id="UP000694844">
    <property type="component" value="Chromosome 4"/>
</dbReference>
<dbReference type="PROSITE" id="PS50041">
    <property type="entry name" value="C_TYPE_LECTIN_2"/>
    <property type="match status" value="1"/>
</dbReference>
<keyword evidence="2" id="KW-0732">Signal</keyword>
<dbReference type="OrthoDB" id="6056968at2759"/>
<dbReference type="InterPro" id="IPR018378">
    <property type="entry name" value="C-type_lectin_CS"/>
</dbReference>
<sequence>MSTNIGEMSAKIITLSVVLILSIQTGCCCPNGWTQYKYSCFHVSRDSQNWFNALKMCEIHDSHLVHIENFEKNNFIKHLLLSSQANNTWLGATDWLEEGTWLWEPHGVRLNYTNFAPGQPNNYNTQNCLLMDALHNYQWNDLECVALTRHYICERGENVGMIIG</sequence>
<feature type="chain" id="PRO_5034877120" evidence="2">
    <location>
        <begin position="29"/>
        <end position="164"/>
    </location>
</feature>
<name>A0A8B8DKN3_CRAVI</name>
<dbReference type="InterPro" id="IPR050111">
    <property type="entry name" value="C-type_lectin/snaclec_domain"/>
</dbReference>
<proteinExistence type="predicted"/>
<evidence type="ECO:0000259" key="3">
    <source>
        <dbReference type="PROSITE" id="PS50041"/>
    </source>
</evidence>
<dbReference type="SUPFAM" id="SSF56436">
    <property type="entry name" value="C-type lectin-like"/>
    <property type="match status" value="1"/>
</dbReference>
<evidence type="ECO:0000313" key="4">
    <source>
        <dbReference type="Proteomes" id="UP000694844"/>
    </source>
</evidence>
<dbReference type="InterPro" id="IPR016187">
    <property type="entry name" value="CTDL_fold"/>
</dbReference>
<dbReference type="AlphaFoldDB" id="A0A8B8DKN3"/>
<evidence type="ECO:0000256" key="1">
    <source>
        <dbReference type="ARBA" id="ARBA00023157"/>
    </source>
</evidence>
<dbReference type="KEGG" id="cvn:111127780"/>
<dbReference type="GeneID" id="111127780"/>
<dbReference type="InterPro" id="IPR016186">
    <property type="entry name" value="C-type_lectin-like/link_sf"/>
</dbReference>
<keyword evidence="1" id="KW-1015">Disulfide bond</keyword>
<gene>
    <name evidence="5" type="primary">LOC111127780</name>
</gene>
<organism evidence="4 5">
    <name type="scientific">Crassostrea virginica</name>
    <name type="common">Eastern oyster</name>
    <dbReference type="NCBI Taxonomy" id="6565"/>
    <lineage>
        <taxon>Eukaryota</taxon>
        <taxon>Metazoa</taxon>
        <taxon>Spiralia</taxon>
        <taxon>Lophotrochozoa</taxon>
        <taxon>Mollusca</taxon>
        <taxon>Bivalvia</taxon>
        <taxon>Autobranchia</taxon>
        <taxon>Pteriomorphia</taxon>
        <taxon>Ostreida</taxon>
        <taxon>Ostreoidea</taxon>
        <taxon>Ostreidae</taxon>
        <taxon>Crassostrea</taxon>
    </lineage>
</organism>
<dbReference type="PANTHER" id="PTHR22803">
    <property type="entry name" value="MANNOSE, PHOSPHOLIPASE, LECTIN RECEPTOR RELATED"/>
    <property type="match status" value="1"/>
</dbReference>